<organism evidence="1 2">
    <name type="scientific">Smallanthus sonchifolius</name>
    <dbReference type="NCBI Taxonomy" id="185202"/>
    <lineage>
        <taxon>Eukaryota</taxon>
        <taxon>Viridiplantae</taxon>
        <taxon>Streptophyta</taxon>
        <taxon>Embryophyta</taxon>
        <taxon>Tracheophyta</taxon>
        <taxon>Spermatophyta</taxon>
        <taxon>Magnoliopsida</taxon>
        <taxon>eudicotyledons</taxon>
        <taxon>Gunneridae</taxon>
        <taxon>Pentapetalae</taxon>
        <taxon>asterids</taxon>
        <taxon>campanulids</taxon>
        <taxon>Asterales</taxon>
        <taxon>Asteraceae</taxon>
        <taxon>Asteroideae</taxon>
        <taxon>Heliantheae alliance</taxon>
        <taxon>Millerieae</taxon>
        <taxon>Smallanthus</taxon>
    </lineage>
</organism>
<comment type="caution">
    <text evidence="1">The sequence shown here is derived from an EMBL/GenBank/DDBJ whole genome shotgun (WGS) entry which is preliminary data.</text>
</comment>
<gene>
    <name evidence="1" type="ORF">L1987_16405</name>
</gene>
<proteinExistence type="predicted"/>
<evidence type="ECO:0000313" key="2">
    <source>
        <dbReference type="Proteomes" id="UP001056120"/>
    </source>
</evidence>
<keyword evidence="2" id="KW-1185">Reference proteome</keyword>
<protein>
    <submittedName>
        <fullName evidence="1">Uncharacterized protein</fullName>
    </submittedName>
</protein>
<reference evidence="2" key="1">
    <citation type="journal article" date="2022" name="Mol. Ecol. Resour.">
        <title>The genomes of chicory, endive, great burdock and yacon provide insights into Asteraceae palaeo-polyploidization history and plant inulin production.</title>
        <authorList>
            <person name="Fan W."/>
            <person name="Wang S."/>
            <person name="Wang H."/>
            <person name="Wang A."/>
            <person name="Jiang F."/>
            <person name="Liu H."/>
            <person name="Zhao H."/>
            <person name="Xu D."/>
            <person name="Zhang Y."/>
        </authorList>
    </citation>
    <scope>NUCLEOTIDE SEQUENCE [LARGE SCALE GENOMIC DNA]</scope>
    <source>
        <strain evidence="2">cv. Yunnan</strain>
    </source>
</reference>
<accession>A0ACB9JAE2</accession>
<dbReference type="EMBL" id="CM042022">
    <property type="protein sequence ID" value="KAI3816701.1"/>
    <property type="molecule type" value="Genomic_DNA"/>
</dbReference>
<sequence>MLVVITPRRSLQSEARSLKMKSKYLMLCHLLRSACKVAMRDLVLKQIVFYFASHLLQSKPWLLLNLVAMPKKNSGRII</sequence>
<reference evidence="1 2" key="2">
    <citation type="journal article" date="2022" name="Mol. Ecol. Resour.">
        <title>The genomes of chicory, endive, great burdock and yacon provide insights into Asteraceae paleo-polyploidization history and plant inulin production.</title>
        <authorList>
            <person name="Fan W."/>
            <person name="Wang S."/>
            <person name="Wang H."/>
            <person name="Wang A."/>
            <person name="Jiang F."/>
            <person name="Liu H."/>
            <person name="Zhao H."/>
            <person name="Xu D."/>
            <person name="Zhang Y."/>
        </authorList>
    </citation>
    <scope>NUCLEOTIDE SEQUENCE [LARGE SCALE GENOMIC DNA]</scope>
    <source>
        <strain evidence="2">cv. Yunnan</strain>
        <tissue evidence="1">Leaves</tissue>
    </source>
</reference>
<dbReference type="Proteomes" id="UP001056120">
    <property type="component" value="Linkage Group LG05"/>
</dbReference>
<name>A0ACB9JAE2_9ASTR</name>
<evidence type="ECO:0000313" key="1">
    <source>
        <dbReference type="EMBL" id="KAI3816701.1"/>
    </source>
</evidence>